<name>A0AAV2D0Y7_9ROSI</name>
<gene>
    <name evidence="1" type="ORF">LTRI10_LOCUS9413</name>
</gene>
<dbReference type="AlphaFoldDB" id="A0AAV2D0Y7"/>
<evidence type="ECO:0000313" key="2">
    <source>
        <dbReference type="Proteomes" id="UP001497516"/>
    </source>
</evidence>
<organism evidence="1 2">
    <name type="scientific">Linum trigynum</name>
    <dbReference type="NCBI Taxonomy" id="586398"/>
    <lineage>
        <taxon>Eukaryota</taxon>
        <taxon>Viridiplantae</taxon>
        <taxon>Streptophyta</taxon>
        <taxon>Embryophyta</taxon>
        <taxon>Tracheophyta</taxon>
        <taxon>Spermatophyta</taxon>
        <taxon>Magnoliopsida</taxon>
        <taxon>eudicotyledons</taxon>
        <taxon>Gunneridae</taxon>
        <taxon>Pentapetalae</taxon>
        <taxon>rosids</taxon>
        <taxon>fabids</taxon>
        <taxon>Malpighiales</taxon>
        <taxon>Linaceae</taxon>
        <taxon>Linum</taxon>
    </lineage>
</organism>
<evidence type="ECO:0000313" key="1">
    <source>
        <dbReference type="EMBL" id="CAL1362341.1"/>
    </source>
</evidence>
<keyword evidence="2" id="KW-1185">Reference proteome</keyword>
<reference evidence="1 2" key="1">
    <citation type="submission" date="2024-04" db="EMBL/GenBank/DDBJ databases">
        <authorList>
            <person name="Fracassetti M."/>
        </authorList>
    </citation>
    <scope>NUCLEOTIDE SEQUENCE [LARGE SCALE GENOMIC DNA]</scope>
</reference>
<dbReference type="Proteomes" id="UP001497516">
    <property type="component" value="Chromosome 10"/>
</dbReference>
<sequence>MFPCNPNVPLEKDPFMTSLFQAKATPSLIPIGVCDDDQSLMSYMGQEKKKKERRRGIMGGGSILIKSTSHHHHLSHQMLVTCASTALTRTSTSGRF</sequence>
<accession>A0AAV2D0Y7</accession>
<dbReference type="EMBL" id="OZ034814">
    <property type="protein sequence ID" value="CAL1362341.1"/>
    <property type="molecule type" value="Genomic_DNA"/>
</dbReference>
<proteinExistence type="predicted"/>
<protein>
    <submittedName>
        <fullName evidence="1">Uncharacterized protein</fullName>
    </submittedName>
</protein>